<comment type="subcellular location">
    <subcellularLocation>
        <location evidence="1">Membrane</location>
        <topology evidence="1">Single-pass type I membrane protein</topology>
    </subcellularLocation>
</comment>
<comment type="similarity">
    <text evidence="26">Belongs to the protein kinase superfamily. Tyr protein kinase family. Insulin receptor subfamily.</text>
</comment>
<evidence type="ECO:0000256" key="10">
    <source>
        <dbReference type="ARBA" id="ARBA00022777"/>
    </source>
</evidence>
<keyword evidence="11" id="KW-0221">Differentiation</keyword>
<evidence type="ECO:0000259" key="29">
    <source>
        <dbReference type="PROSITE" id="PS50011"/>
    </source>
</evidence>
<dbReference type="SMART" id="SM00219">
    <property type="entry name" value="TyrKc"/>
    <property type="match status" value="1"/>
</dbReference>
<reference evidence="31 32" key="1">
    <citation type="submission" date="2020-06" db="EMBL/GenBank/DDBJ databases">
        <authorList>
            <person name="Li R."/>
            <person name="Bekaert M."/>
        </authorList>
    </citation>
    <scope>NUCLEOTIDE SEQUENCE [LARGE SCALE GENOMIC DNA]</scope>
    <source>
        <strain evidence="32">wild</strain>
    </source>
</reference>
<evidence type="ECO:0000256" key="19">
    <source>
        <dbReference type="ARBA" id="ARBA00023180"/>
    </source>
</evidence>
<dbReference type="Proteomes" id="UP000507470">
    <property type="component" value="Unassembled WGS sequence"/>
</dbReference>
<dbReference type="InterPro" id="IPR050122">
    <property type="entry name" value="RTK"/>
</dbReference>
<feature type="binding site" evidence="24">
    <location>
        <position position="588"/>
    </location>
    <ligand>
        <name>Mg(2+)</name>
        <dbReference type="ChEBI" id="CHEBI:18420"/>
    </ligand>
</feature>
<dbReference type="PANTHER" id="PTHR24416">
    <property type="entry name" value="TYROSINE-PROTEIN KINASE RECEPTOR"/>
    <property type="match status" value="1"/>
</dbReference>
<feature type="binding site" evidence="24">
    <location>
        <position position="601"/>
    </location>
    <ligand>
        <name>Mg(2+)</name>
        <dbReference type="ChEBI" id="CHEBI:18420"/>
    </ligand>
</feature>
<dbReference type="InterPro" id="IPR000719">
    <property type="entry name" value="Prot_kinase_dom"/>
</dbReference>
<feature type="transmembrane region" description="Helical" evidence="28">
    <location>
        <begin position="342"/>
        <end position="366"/>
    </location>
</feature>
<keyword evidence="5 31" id="KW-0808">Transferase</keyword>
<dbReference type="InterPro" id="IPR001245">
    <property type="entry name" value="Ser-Thr/Tyr_kinase_cat_dom"/>
</dbReference>
<feature type="compositionally biased region" description="Polar residues" evidence="27">
    <location>
        <begin position="317"/>
        <end position="332"/>
    </location>
</feature>
<keyword evidence="4" id="KW-0433">Leucine-rich repeat</keyword>
<evidence type="ECO:0000256" key="3">
    <source>
        <dbReference type="ARBA" id="ARBA00022553"/>
    </source>
</evidence>
<keyword evidence="3 26" id="KW-0597">Phosphoprotein</keyword>
<keyword evidence="18 26" id="KW-0675">Receptor</keyword>
<dbReference type="PRINTS" id="PR00109">
    <property type="entry name" value="TYRKINASE"/>
</dbReference>
<dbReference type="SUPFAM" id="SSF48726">
    <property type="entry name" value="Immunoglobulin"/>
    <property type="match status" value="2"/>
</dbReference>
<gene>
    <name evidence="31" type="ORF">MCOR_32796</name>
</gene>
<keyword evidence="24" id="KW-0460">Magnesium</keyword>
<evidence type="ECO:0000256" key="4">
    <source>
        <dbReference type="ARBA" id="ARBA00022614"/>
    </source>
</evidence>
<dbReference type="GO" id="GO:0043121">
    <property type="term" value="F:neurotrophin binding"/>
    <property type="evidence" value="ECO:0007669"/>
    <property type="project" value="TreeGrafter"/>
</dbReference>
<dbReference type="PIRSF" id="PIRSF000615">
    <property type="entry name" value="TyrPK_CSF1-R"/>
    <property type="match status" value="1"/>
</dbReference>
<dbReference type="InterPro" id="IPR007110">
    <property type="entry name" value="Ig-like_dom"/>
</dbReference>
<dbReference type="EC" id="2.7.10.1" evidence="26"/>
<organism evidence="31 32">
    <name type="scientific">Mytilus coruscus</name>
    <name type="common">Sea mussel</name>
    <dbReference type="NCBI Taxonomy" id="42192"/>
    <lineage>
        <taxon>Eukaryota</taxon>
        <taxon>Metazoa</taxon>
        <taxon>Spiralia</taxon>
        <taxon>Lophotrochozoa</taxon>
        <taxon>Mollusca</taxon>
        <taxon>Bivalvia</taxon>
        <taxon>Autobranchia</taxon>
        <taxon>Pteriomorphia</taxon>
        <taxon>Mytilida</taxon>
        <taxon>Mytiloidea</taxon>
        <taxon>Mytilidae</taxon>
        <taxon>Mytilinae</taxon>
        <taxon>Mytilus</taxon>
    </lineage>
</organism>
<evidence type="ECO:0000256" key="27">
    <source>
        <dbReference type="SAM" id="MobiDB-lite"/>
    </source>
</evidence>
<evidence type="ECO:0000256" key="15">
    <source>
        <dbReference type="ARBA" id="ARBA00023136"/>
    </source>
</evidence>
<dbReference type="OrthoDB" id="3256376at2759"/>
<keyword evidence="6 26" id="KW-0812">Transmembrane</keyword>
<feature type="binding site" evidence="25">
    <location>
        <position position="477"/>
    </location>
    <ligand>
        <name>ATP</name>
        <dbReference type="ChEBI" id="CHEBI:30616"/>
    </ligand>
</feature>
<evidence type="ECO:0000256" key="6">
    <source>
        <dbReference type="ARBA" id="ARBA00022692"/>
    </source>
</evidence>
<evidence type="ECO:0000313" key="31">
    <source>
        <dbReference type="EMBL" id="CAC5398424.1"/>
    </source>
</evidence>
<dbReference type="Gene3D" id="1.10.510.10">
    <property type="entry name" value="Transferase(Phosphotransferase) domain 1"/>
    <property type="match status" value="1"/>
</dbReference>
<evidence type="ECO:0000256" key="24">
    <source>
        <dbReference type="PIRSR" id="PIRSR000615-3"/>
    </source>
</evidence>
<evidence type="ECO:0000313" key="32">
    <source>
        <dbReference type="Proteomes" id="UP000507470"/>
    </source>
</evidence>
<dbReference type="GO" id="GO:0010976">
    <property type="term" value="P:positive regulation of neuron projection development"/>
    <property type="evidence" value="ECO:0007669"/>
    <property type="project" value="TreeGrafter"/>
</dbReference>
<evidence type="ECO:0000256" key="13">
    <source>
        <dbReference type="ARBA" id="ARBA00022902"/>
    </source>
</evidence>
<keyword evidence="2" id="KW-0217">Developmental protein</keyword>
<keyword evidence="14 28" id="KW-1133">Transmembrane helix</keyword>
<dbReference type="PROSITE" id="PS00109">
    <property type="entry name" value="PROTEIN_KINASE_TYR"/>
    <property type="match status" value="1"/>
</dbReference>
<dbReference type="GO" id="GO:0005030">
    <property type="term" value="F:neurotrophin receptor activity"/>
    <property type="evidence" value="ECO:0007669"/>
    <property type="project" value="TreeGrafter"/>
</dbReference>
<evidence type="ECO:0000256" key="5">
    <source>
        <dbReference type="ARBA" id="ARBA00022679"/>
    </source>
</evidence>
<keyword evidence="7" id="KW-0732">Signal</keyword>
<keyword evidence="19" id="KW-0325">Glycoprotein</keyword>
<keyword evidence="15 28" id="KW-0472">Membrane</keyword>
<evidence type="ECO:0000256" key="23">
    <source>
        <dbReference type="PIRSR" id="PIRSR000615-2"/>
    </source>
</evidence>
<keyword evidence="16" id="KW-0829">Tyrosine-protein kinase</keyword>
<evidence type="ECO:0000256" key="14">
    <source>
        <dbReference type="ARBA" id="ARBA00022989"/>
    </source>
</evidence>
<evidence type="ECO:0000256" key="20">
    <source>
        <dbReference type="ARBA" id="ARBA00023319"/>
    </source>
</evidence>
<evidence type="ECO:0000256" key="11">
    <source>
        <dbReference type="ARBA" id="ARBA00022782"/>
    </source>
</evidence>
<accession>A0A6J8CTP2</accession>
<name>A0A6J8CTP2_MYTCO</name>
<proteinExistence type="inferred from homology"/>
<keyword evidence="13" id="KW-0524">Neurogenesis</keyword>
<feature type="region of interest" description="Disordered" evidence="27">
    <location>
        <begin position="374"/>
        <end position="405"/>
    </location>
</feature>
<dbReference type="Pfam" id="PF13927">
    <property type="entry name" value="Ig_3"/>
    <property type="match status" value="1"/>
</dbReference>
<evidence type="ECO:0000256" key="16">
    <source>
        <dbReference type="ARBA" id="ARBA00023137"/>
    </source>
</evidence>
<dbReference type="PANTHER" id="PTHR24416:SF614">
    <property type="entry name" value="PROTEIN KINASE DOMAIN-CONTAINING PROTEIN"/>
    <property type="match status" value="1"/>
</dbReference>
<keyword evidence="20" id="KW-0393">Immunoglobulin domain</keyword>
<evidence type="ECO:0000256" key="12">
    <source>
        <dbReference type="ARBA" id="ARBA00022840"/>
    </source>
</evidence>
<dbReference type="GO" id="GO:0005524">
    <property type="term" value="F:ATP binding"/>
    <property type="evidence" value="ECO:0007669"/>
    <property type="project" value="UniProtKB-UniRule"/>
</dbReference>
<dbReference type="GO" id="GO:0004714">
    <property type="term" value="F:transmembrane receptor protein tyrosine kinase activity"/>
    <property type="evidence" value="ECO:0007669"/>
    <property type="project" value="UniProtKB-EC"/>
</dbReference>
<comment type="catalytic activity">
    <reaction evidence="21 26">
        <text>L-tyrosyl-[protein] + ATP = O-phospho-L-tyrosyl-[protein] + ADP + H(+)</text>
        <dbReference type="Rhea" id="RHEA:10596"/>
        <dbReference type="Rhea" id="RHEA-COMP:10136"/>
        <dbReference type="Rhea" id="RHEA-COMP:20101"/>
        <dbReference type="ChEBI" id="CHEBI:15378"/>
        <dbReference type="ChEBI" id="CHEBI:30616"/>
        <dbReference type="ChEBI" id="CHEBI:46858"/>
        <dbReference type="ChEBI" id="CHEBI:61978"/>
        <dbReference type="ChEBI" id="CHEBI:456216"/>
        <dbReference type="EC" id="2.7.10.1"/>
    </reaction>
</comment>
<feature type="domain" description="Protein kinase" evidence="29">
    <location>
        <begin position="443"/>
        <end position="714"/>
    </location>
</feature>
<dbReference type="GO" id="GO:0030154">
    <property type="term" value="P:cell differentiation"/>
    <property type="evidence" value="ECO:0007669"/>
    <property type="project" value="UniProtKB-KW"/>
</dbReference>
<dbReference type="InterPro" id="IPR020635">
    <property type="entry name" value="Tyr_kinase_cat_dom"/>
</dbReference>
<dbReference type="InterPro" id="IPR017441">
    <property type="entry name" value="Protein_kinase_ATP_BS"/>
</dbReference>
<dbReference type="GO" id="GO:0005886">
    <property type="term" value="C:plasma membrane"/>
    <property type="evidence" value="ECO:0007669"/>
    <property type="project" value="TreeGrafter"/>
</dbReference>
<dbReference type="SUPFAM" id="SSF56112">
    <property type="entry name" value="Protein kinase-like (PK-like)"/>
    <property type="match status" value="1"/>
</dbReference>
<dbReference type="EMBL" id="CACVKT020005897">
    <property type="protein sequence ID" value="CAC5398424.1"/>
    <property type="molecule type" value="Genomic_DNA"/>
</dbReference>
<evidence type="ECO:0000256" key="7">
    <source>
        <dbReference type="ARBA" id="ARBA00022729"/>
    </source>
</evidence>
<feature type="domain" description="Ig-like" evidence="30">
    <location>
        <begin position="116"/>
        <end position="206"/>
    </location>
</feature>
<dbReference type="FunFam" id="3.30.200.20:FF:000033">
    <property type="entry name" value="Tyrosine-protein kinase receptor"/>
    <property type="match status" value="1"/>
</dbReference>
<keyword evidence="32" id="KW-1185">Reference proteome</keyword>
<evidence type="ECO:0000256" key="28">
    <source>
        <dbReference type="SAM" id="Phobius"/>
    </source>
</evidence>
<keyword evidence="9 23" id="KW-0547">Nucleotide-binding</keyword>
<feature type="region of interest" description="Disordered" evidence="27">
    <location>
        <begin position="300"/>
        <end position="334"/>
    </location>
</feature>
<evidence type="ECO:0000256" key="2">
    <source>
        <dbReference type="ARBA" id="ARBA00022473"/>
    </source>
</evidence>
<dbReference type="InterPro" id="IPR008266">
    <property type="entry name" value="Tyr_kinase_AS"/>
</dbReference>
<dbReference type="Gene3D" id="2.60.40.10">
    <property type="entry name" value="Immunoglobulins"/>
    <property type="match status" value="2"/>
</dbReference>
<evidence type="ECO:0000256" key="1">
    <source>
        <dbReference type="ARBA" id="ARBA00004479"/>
    </source>
</evidence>
<dbReference type="PROSITE" id="PS00239">
    <property type="entry name" value="RECEPTOR_TYR_KIN_II"/>
    <property type="match status" value="1"/>
</dbReference>
<dbReference type="GO" id="GO:0043235">
    <property type="term" value="C:receptor complex"/>
    <property type="evidence" value="ECO:0007669"/>
    <property type="project" value="TreeGrafter"/>
</dbReference>
<dbReference type="GO" id="GO:0007169">
    <property type="term" value="P:cell surface receptor protein tyrosine kinase signaling pathway"/>
    <property type="evidence" value="ECO:0007669"/>
    <property type="project" value="InterPro"/>
</dbReference>
<evidence type="ECO:0000256" key="18">
    <source>
        <dbReference type="ARBA" id="ARBA00023170"/>
    </source>
</evidence>
<dbReference type="PROSITE" id="PS50835">
    <property type="entry name" value="IG_LIKE"/>
    <property type="match status" value="1"/>
</dbReference>
<evidence type="ECO:0000256" key="17">
    <source>
        <dbReference type="ARBA" id="ARBA00023157"/>
    </source>
</evidence>
<keyword evidence="24" id="KW-0479">Metal-binding</keyword>
<dbReference type="GO" id="GO:0051897">
    <property type="term" value="P:positive regulation of phosphatidylinositol 3-kinase/protein kinase B signal transduction"/>
    <property type="evidence" value="ECO:0007669"/>
    <property type="project" value="TreeGrafter"/>
</dbReference>
<dbReference type="PROSITE" id="PS00107">
    <property type="entry name" value="PROTEIN_KINASE_ATP"/>
    <property type="match status" value="1"/>
</dbReference>
<dbReference type="InterPro" id="IPR036179">
    <property type="entry name" value="Ig-like_dom_sf"/>
</dbReference>
<dbReference type="GO" id="GO:0046872">
    <property type="term" value="F:metal ion binding"/>
    <property type="evidence" value="ECO:0007669"/>
    <property type="project" value="UniProtKB-KW"/>
</dbReference>
<dbReference type="InterPro" id="IPR013783">
    <property type="entry name" value="Ig-like_fold"/>
</dbReference>
<dbReference type="PROSITE" id="PS50011">
    <property type="entry name" value="PROTEIN_KINASE_DOM"/>
    <property type="match status" value="1"/>
</dbReference>
<dbReference type="AlphaFoldDB" id="A0A6J8CTP2"/>
<feature type="compositionally biased region" description="Polar residues" evidence="27">
    <location>
        <begin position="374"/>
        <end position="396"/>
    </location>
</feature>
<dbReference type="InterPro" id="IPR002011">
    <property type="entry name" value="Tyr_kinase_rcpt_2_CS"/>
</dbReference>
<sequence length="729" mass="82746">MSNVISVVKYIKPVDANNKKQSFMNGYPLNAGTLILGHNFLGLHRSPCEQVNLETDERSLEKNPLPCNCSSLWIKILQNHTFILDNSGHHLRCIKEEGNRQSYQLSKVKIPHCELPRLRITPGITTVNETGSTVIKCAARKDVEPEPEVSWETNDLKSNYTLVQGNDKTKIELHIHNASSDDNGWLKCVAWSLAGKKYETSRFNVSYAPKILRLSPPVRKFDWCIGYEVLGNPLPYLEWYRNGQIFNDTKSAYHSSSSDGIDNKTGCLTFEMTNGLHNGLYKLVATNSYGSASKTVEADFIKSSSGDRPPDTRLLDQPNQLNTGSDATVENSTAKEKTSDNMVIYIATGSALFVVILAMTVVVFMVRRYRQKNNRPPNVTPFTSTSSHRPLLSPTSRPDEKNGPMNRELMPLKRVQIAENPQYHKQCRPKCNSSIIHIKISDITFLRELGEGAFGRVFLGSCNNIPCDTEVTMVAIKTLKDVHAENAKSNFDREAELLTNLQHENIVTFYGICVEVETYMMIFEYMENGDLNNYLRTHGPDAKYLSKHSCHVDTLSVIQLYHTANQISIGMVYLASQHFVHRDLATRNCLVGNNLIVKIGDFGMSRDVYSTDYYRVGGSTMLPVRWMPPESLLYRTFTVESDVWSFGVVLWEIFTYGRQPWFELSNHEVIHYITNGNLLDCPNTCPEGVYKIMLGCWRQQPHKRFSMKEVHKMIEELCLCQPTYLDLIG</sequence>
<dbReference type="SMART" id="SM00409">
    <property type="entry name" value="IG"/>
    <property type="match status" value="1"/>
</dbReference>
<evidence type="ECO:0000259" key="30">
    <source>
        <dbReference type="PROSITE" id="PS50835"/>
    </source>
</evidence>
<keyword evidence="12 23" id="KW-0067">ATP-binding</keyword>
<dbReference type="GO" id="GO:1990090">
    <property type="term" value="P:cellular response to nerve growth factor stimulus"/>
    <property type="evidence" value="ECO:0007669"/>
    <property type="project" value="TreeGrafter"/>
</dbReference>
<dbReference type="GO" id="GO:0007399">
    <property type="term" value="P:nervous system development"/>
    <property type="evidence" value="ECO:0007669"/>
    <property type="project" value="UniProtKB-KW"/>
</dbReference>
<dbReference type="FunFam" id="1.10.510.10:FF:000034">
    <property type="entry name" value="Tyrosine-protein kinase receptor"/>
    <property type="match status" value="1"/>
</dbReference>
<protein>
    <recommendedName>
        <fullName evidence="26">Tyrosine-protein kinase receptor</fullName>
        <ecNumber evidence="26">2.7.10.1</ecNumber>
    </recommendedName>
</protein>
<keyword evidence="8" id="KW-0677">Repeat</keyword>
<dbReference type="Gene3D" id="3.30.200.20">
    <property type="entry name" value="Phosphorylase Kinase, domain 1"/>
    <property type="match status" value="1"/>
</dbReference>
<feature type="active site" description="Proton acceptor" evidence="22">
    <location>
        <position position="583"/>
    </location>
</feature>
<keyword evidence="17" id="KW-1015">Disulfide bond</keyword>
<dbReference type="InterPro" id="IPR011009">
    <property type="entry name" value="Kinase-like_dom_sf"/>
</dbReference>
<evidence type="ECO:0000256" key="26">
    <source>
        <dbReference type="RuleBase" id="RU000312"/>
    </source>
</evidence>
<dbReference type="GO" id="GO:0030424">
    <property type="term" value="C:axon"/>
    <property type="evidence" value="ECO:0007669"/>
    <property type="project" value="TreeGrafter"/>
</dbReference>
<dbReference type="InterPro" id="IPR003599">
    <property type="entry name" value="Ig_sub"/>
</dbReference>
<evidence type="ECO:0000256" key="8">
    <source>
        <dbReference type="ARBA" id="ARBA00022737"/>
    </source>
</evidence>
<keyword evidence="10" id="KW-0418">Kinase</keyword>
<evidence type="ECO:0000256" key="21">
    <source>
        <dbReference type="ARBA" id="ARBA00051243"/>
    </source>
</evidence>
<dbReference type="Pfam" id="PF07714">
    <property type="entry name" value="PK_Tyr_Ser-Thr"/>
    <property type="match status" value="1"/>
</dbReference>
<evidence type="ECO:0000256" key="25">
    <source>
        <dbReference type="PROSITE-ProRule" id="PRU10141"/>
    </source>
</evidence>
<evidence type="ECO:0000256" key="22">
    <source>
        <dbReference type="PIRSR" id="PIRSR000615-1"/>
    </source>
</evidence>
<evidence type="ECO:0000256" key="9">
    <source>
        <dbReference type="ARBA" id="ARBA00022741"/>
    </source>
</evidence>
<feature type="binding site" evidence="23">
    <location>
        <position position="587"/>
    </location>
    <ligand>
        <name>ATP</name>
        <dbReference type="ChEBI" id="CHEBI:30616"/>
    </ligand>
</feature>